<feature type="transmembrane region" description="Helical" evidence="1">
    <location>
        <begin position="104"/>
        <end position="125"/>
    </location>
</feature>
<dbReference type="InterPro" id="IPR000620">
    <property type="entry name" value="EamA_dom"/>
</dbReference>
<proteinExistence type="predicted"/>
<dbReference type="GO" id="GO:0016020">
    <property type="term" value="C:membrane"/>
    <property type="evidence" value="ECO:0007669"/>
    <property type="project" value="InterPro"/>
</dbReference>
<keyword evidence="1" id="KW-0812">Transmembrane</keyword>
<dbReference type="PANTHER" id="PTHR22911:SF135">
    <property type="entry name" value="BLR4310 PROTEIN"/>
    <property type="match status" value="1"/>
</dbReference>
<evidence type="ECO:0000259" key="2">
    <source>
        <dbReference type="Pfam" id="PF00892"/>
    </source>
</evidence>
<dbReference type="Proteomes" id="UP000249130">
    <property type="component" value="Unassembled WGS sequence"/>
</dbReference>
<evidence type="ECO:0000313" key="3">
    <source>
        <dbReference type="EMBL" id="RAI45260.1"/>
    </source>
</evidence>
<keyword evidence="1" id="KW-1133">Transmembrane helix</keyword>
<feature type="transmembrane region" description="Helical" evidence="1">
    <location>
        <begin position="278"/>
        <end position="298"/>
    </location>
</feature>
<feature type="transmembrane region" description="Helical" evidence="1">
    <location>
        <begin position="247"/>
        <end position="266"/>
    </location>
</feature>
<feature type="transmembrane region" description="Helical" evidence="1">
    <location>
        <begin position="360"/>
        <end position="378"/>
    </location>
</feature>
<feature type="transmembrane region" description="Helical" evidence="1">
    <location>
        <begin position="335"/>
        <end position="354"/>
    </location>
</feature>
<organism evidence="3 4">
    <name type="scientific">Rhodoplanes roseus</name>
    <dbReference type="NCBI Taxonomy" id="29409"/>
    <lineage>
        <taxon>Bacteria</taxon>
        <taxon>Pseudomonadati</taxon>
        <taxon>Pseudomonadota</taxon>
        <taxon>Alphaproteobacteria</taxon>
        <taxon>Hyphomicrobiales</taxon>
        <taxon>Nitrobacteraceae</taxon>
        <taxon>Rhodoplanes</taxon>
    </lineage>
</organism>
<dbReference type="SUPFAM" id="SSF103481">
    <property type="entry name" value="Multidrug resistance efflux transporter EmrE"/>
    <property type="match status" value="2"/>
</dbReference>
<evidence type="ECO:0000256" key="1">
    <source>
        <dbReference type="SAM" id="Phobius"/>
    </source>
</evidence>
<dbReference type="AlphaFoldDB" id="A0A327L2E4"/>
<feature type="domain" description="EamA" evidence="2">
    <location>
        <begin position="106"/>
        <end position="238"/>
    </location>
</feature>
<dbReference type="PANTHER" id="PTHR22911">
    <property type="entry name" value="ACYL-MALONYL CONDENSING ENZYME-RELATED"/>
    <property type="match status" value="1"/>
</dbReference>
<dbReference type="OrthoDB" id="7818056at2"/>
<keyword evidence="4" id="KW-1185">Reference proteome</keyword>
<gene>
    <name evidence="3" type="ORF">CH341_04930</name>
</gene>
<comment type="caution">
    <text evidence="3">The sequence shown here is derived from an EMBL/GenBank/DDBJ whole genome shotgun (WGS) entry which is preliminary data.</text>
</comment>
<accession>A0A327L2E4</accession>
<keyword evidence="1" id="KW-0472">Membrane</keyword>
<feature type="domain" description="EamA" evidence="2">
    <location>
        <begin position="247"/>
        <end position="372"/>
    </location>
</feature>
<dbReference type="EMBL" id="NPEX01000020">
    <property type="protein sequence ID" value="RAI45260.1"/>
    <property type="molecule type" value="Genomic_DNA"/>
</dbReference>
<protein>
    <recommendedName>
        <fullName evidence="2">EamA domain-containing protein</fullName>
    </recommendedName>
</protein>
<sequence>MRRVGSAPSCRVSCCREASYAPASAIAGWTGGSRSLGRPTYERLPRKYGIGRNCRPAQAPLDAAARAGECCRASPSDISDRAHPTLDDLSRHDLSRRPMTSRSVLPGILFMVGATIMFSVGGAVSKWQLTTYPVGEILFVRAVVSLLTVAVIILPRSGLAVFRTNRLRDHATRSVTQAAAQTCIMVALGLMPLASVIAVNFSAPLFATLISALVFKEAAGRARWAALVAGFVGVLIVTNPGAETFQIGFLFAIGNALLYGVVTAGVRSMTKTESAGTLTMWQMVMLTAIFAAALPFGFVTPTPWDSVLMIFNGVSNAVGQYWWTRSLHLAPAGAVGPFYYLSLVWAMVIGFVVWGDIPTVHLLVGSAVVVASGMALLWHESSRKR</sequence>
<evidence type="ECO:0000313" key="4">
    <source>
        <dbReference type="Proteomes" id="UP000249130"/>
    </source>
</evidence>
<dbReference type="InterPro" id="IPR037185">
    <property type="entry name" value="EmrE-like"/>
</dbReference>
<dbReference type="Pfam" id="PF00892">
    <property type="entry name" value="EamA"/>
    <property type="match status" value="2"/>
</dbReference>
<feature type="transmembrane region" description="Helical" evidence="1">
    <location>
        <begin position="137"/>
        <end position="162"/>
    </location>
</feature>
<feature type="transmembrane region" description="Helical" evidence="1">
    <location>
        <begin position="222"/>
        <end position="241"/>
    </location>
</feature>
<name>A0A327L2E4_9BRAD</name>
<reference evidence="3 4" key="1">
    <citation type="submission" date="2017-07" db="EMBL/GenBank/DDBJ databases">
        <title>Draft Genome Sequences of Select Purple Nonsulfur Bacteria.</title>
        <authorList>
            <person name="Lasarre B."/>
            <person name="Mckinlay J.B."/>
        </authorList>
    </citation>
    <scope>NUCLEOTIDE SEQUENCE [LARGE SCALE GENOMIC DNA]</scope>
    <source>
        <strain evidence="3 4">DSM 5909</strain>
    </source>
</reference>